<accession>A0A2A4GCI5</accession>
<dbReference type="PANTHER" id="PTHR10151">
    <property type="entry name" value="ECTONUCLEOTIDE PYROPHOSPHATASE/PHOSPHODIESTERASE"/>
    <property type="match status" value="1"/>
</dbReference>
<dbReference type="InterPro" id="IPR037524">
    <property type="entry name" value="PA14/GLEYA"/>
</dbReference>
<dbReference type="SMART" id="SM00758">
    <property type="entry name" value="PA14"/>
    <property type="match status" value="1"/>
</dbReference>
<protein>
    <submittedName>
        <fullName evidence="2">Nucleotide pyrophosphatase</fullName>
    </submittedName>
</protein>
<dbReference type="GO" id="GO:0016787">
    <property type="term" value="F:hydrolase activity"/>
    <property type="evidence" value="ECO:0007669"/>
    <property type="project" value="UniProtKB-ARBA"/>
</dbReference>
<dbReference type="Pfam" id="PF07691">
    <property type="entry name" value="PA14"/>
    <property type="match status" value="1"/>
</dbReference>
<dbReference type="PANTHER" id="PTHR10151:SF120">
    <property type="entry name" value="BIS(5'-ADENOSYL)-TRIPHOSPHATASE"/>
    <property type="match status" value="1"/>
</dbReference>
<dbReference type="SUPFAM" id="SSF56988">
    <property type="entry name" value="Anthrax protective antigen"/>
    <property type="match status" value="1"/>
</dbReference>
<reference evidence="2 3" key="1">
    <citation type="submission" date="2017-04" db="EMBL/GenBank/DDBJ databases">
        <title>A new member of the family Flavobacteriaceae isolated from ascidians.</title>
        <authorList>
            <person name="Chen L."/>
        </authorList>
    </citation>
    <scope>NUCLEOTIDE SEQUENCE [LARGE SCALE GENOMIC DNA]</scope>
    <source>
        <strain evidence="2 3">HQA918</strain>
    </source>
</reference>
<sequence>MDYVKHLWRYLLVLAPLTGLLSCNPTEKKQAPVKHLIVIGFDGMSPDGIRKAHTPVLDSLMAQGSATLHARSVLPSSSSPNWAAMIMGAGPEHHGITSNAWEKNNHILPPNVATANGTFPTIFDLFAHQRIDAHVGAIYDWDGFGRLFDKATVDFDIDGDHEDKTTQAAVDYIKEHRPHFTFIHLDHVDHAGHAQGHGSPEYYAAVAKADSLAGAILQATKEAGIFDETLFLLSADHGGLGTGHGGETLAEMEIPFILYGPGIKKGYTIQNTVMQYDNAATVAYAFGLEMPQAWIGRPVLEAFEGQPNAQPTYTKPERFEAPIVKPDQGHFANPGGLFLNEEAVLELYNPNQKGEIRFTLNGENPTEKSPLYTQPLPIKEPAVVRAGIFVDKQLVSTLAQADFRFVSPEGPNGLRYSTYPLESLTVLPNFDALTPSSEGKTYEFSSNILKSAGEGEAHIAIRFQGEIQIDTPGLYTFYTHSDDGSKLYINDRLIVDNDGDHGVREKGGALALETGRHRIRVDYFNGGGGYHLDVKFKGPEYVKQTLPAHLLYPKN</sequence>
<comment type="caution">
    <text evidence="2">The sequence shown here is derived from an EMBL/GenBank/DDBJ whole genome shotgun (WGS) entry which is preliminary data.</text>
</comment>
<dbReference type="PROSITE" id="PS51820">
    <property type="entry name" value="PA14"/>
    <property type="match status" value="1"/>
</dbReference>
<evidence type="ECO:0000259" key="1">
    <source>
        <dbReference type="PROSITE" id="PS51820"/>
    </source>
</evidence>
<dbReference type="CDD" id="cd00016">
    <property type="entry name" value="ALP_like"/>
    <property type="match status" value="1"/>
</dbReference>
<keyword evidence="3" id="KW-1185">Reference proteome</keyword>
<gene>
    <name evidence="2" type="ORF">B7P33_05080</name>
</gene>
<evidence type="ECO:0000313" key="2">
    <source>
        <dbReference type="EMBL" id="PCE66669.1"/>
    </source>
</evidence>
<dbReference type="PROSITE" id="PS51257">
    <property type="entry name" value="PROKAR_LIPOPROTEIN"/>
    <property type="match status" value="1"/>
</dbReference>
<evidence type="ECO:0000313" key="3">
    <source>
        <dbReference type="Proteomes" id="UP000219559"/>
    </source>
</evidence>
<dbReference type="Pfam" id="PF13290">
    <property type="entry name" value="CHB_HEX_C_1"/>
    <property type="match status" value="1"/>
</dbReference>
<feature type="domain" description="PA14" evidence="1">
    <location>
        <begin position="409"/>
        <end position="550"/>
    </location>
</feature>
<dbReference type="OrthoDB" id="279982at2"/>
<dbReference type="Pfam" id="PF01663">
    <property type="entry name" value="Phosphodiest"/>
    <property type="match status" value="1"/>
</dbReference>
<dbReference type="EMBL" id="NBWU01000001">
    <property type="protein sequence ID" value="PCE66669.1"/>
    <property type="molecule type" value="Genomic_DNA"/>
</dbReference>
<dbReference type="Gene3D" id="3.40.720.10">
    <property type="entry name" value="Alkaline Phosphatase, subunit A"/>
    <property type="match status" value="1"/>
</dbReference>
<dbReference type="Proteomes" id="UP000219559">
    <property type="component" value="Unassembled WGS sequence"/>
</dbReference>
<dbReference type="InterPro" id="IPR002591">
    <property type="entry name" value="Phosphodiest/P_Trfase"/>
</dbReference>
<dbReference type="SUPFAM" id="SSF53649">
    <property type="entry name" value="Alkaline phosphatase-like"/>
    <property type="match status" value="1"/>
</dbReference>
<proteinExistence type="predicted"/>
<dbReference type="InterPro" id="IPR059177">
    <property type="entry name" value="GH29D-like_dom"/>
</dbReference>
<name>A0A2A4GCI5_9FLAO</name>
<dbReference type="InterPro" id="IPR011658">
    <property type="entry name" value="PA14_dom"/>
</dbReference>
<dbReference type="Gene3D" id="3.90.182.10">
    <property type="entry name" value="Toxin - Anthrax Protective Antigen,domain 1"/>
    <property type="match status" value="1"/>
</dbReference>
<organism evidence="2 3">
    <name type="scientific">Sediminicola luteus</name>
    <dbReference type="NCBI Taxonomy" id="319238"/>
    <lineage>
        <taxon>Bacteria</taxon>
        <taxon>Pseudomonadati</taxon>
        <taxon>Bacteroidota</taxon>
        <taxon>Flavobacteriia</taxon>
        <taxon>Flavobacteriales</taxon>
        <taxon>Flavobacteriaceae</taxon>
        <taxon>Sediminicola</taxon>
    </lineage>
</organism>
<dbReference type="AlphaFoldDB" id="A0A2A4GCI5"/>
<dbReference type="InterPro" id="IPR017850">
    <property type="entry name" value="Alkaline_phosphatase_core_sf"/>
</dbReference>